<dbReference type="NCBIfam" id="TIGR00254">
    <property type="entry name" value="GGDEF"/>
    <property type="match status" value="1"/>
</dbReference>
<keyword evidence="5" id="KW-0808">Transferase</keyword>
<keyword evidence="2" id="KW-0472">Membrane</keyword>
<keyword evidence="5" id="KW-0548">Nucleotidyltransferase</keyword>
<reference evidence="5 6" key="1">
    <citation type="journal article" date="2024" name="Chem. Sci.">
        <title>Discovery of megapolipeptins by genome mining of a Burkholderiales bacteria collection.</title>
        <authorList>
            <person name="Paulo B.S."/>
            <person name="Recchia M.J.J."/>
            <person name="Lee S."/>
            <person name="Fergusson C.H."/>
            <person name="Romanowski S.B."/>
            <person name="Hernandez A."/>
            <person name="Krull N."/>
            <person name="Liu D.Y."/>
            <person name="Cavanagh H."/>
            <person name="Bos A."/>
            <person name="Gray C.A."/>
            <person name="Murphy B.T."/>
            <person name="Linington R.G."/>
            <person name="Eustaquio A.S."/>
        </authorList>
    </citation>
    <scope>NUCLEOTIDE SEQUENCE [LARGE SCALE GENOMIC DNA]</scope>
    <source>
        <strain evidence="5 6">RL21-008-BIB-B</strain>
    </source>
</reference>
<dbReference type="Gene3D" id="6.10.340.10">
    <property type="match status" value="1"/>
</dbReference>
<dbReference type="Pfam" id="PF22673">
    <property type="entry name" value="MCP-like_PDC_1"/>
    <property type="match status" value="1"/>
</dbReference>
<dbReference type="PROSITE" id="PS50887">
    <property type="entry name" value="GGDEF"/>
    <property type="match status" value="1"/>
</dbReference>
<dbReference type="PANTHER" id="PTHR46663">
    <property type="entry name" value="DIGUANYLATE CYCLASE DGCT-RELATED"/>
    <property type="match status" value="1"/>
</dbReference>
<dbReference type="EC" id="2.7.7.65" evidence="5"/>
<dbReference type="InterPro" id="IPR043128">
    <property type="entry name" value="Rev_trsase/Diguanyl_cyclase"/>
</dbReference>
<dbReference type="InterPro" id="IPR003660">
    <property type="entry name" value="HAMP_dom"/>
</dbReference>
<dbReference type="Gene3D" id="3.30.450.20">
    <property type="entry name" value="PAS domain"/>
    <property type="match status" value="2"/>
</dbReference>
<dbReference type="InterPro" id="IPR029787">
    <property type="entry name" value="Nucleotide_cyclase"/>
</dbReference>
<protein>
    <submittedName>
        <fullName evidence="5">Diguanylate cyclase</fullName>
        <ecNumber evidence="5">2.7.7.65</ecNumber>
    </submittedName>
</protein>
<feature type="region of interest" description="Disordered" evidence="1">
    <location>
        <begin position="558"/>
        <end position="577"/>
    </location>
</feature>
<evidence type="ECO:0000256" key="2">
    <source>
        <dbReference type="SAM" id="Phobius"/>
    </source>
</evidence>
<evidence type="ECO:0000313" key="6">
    <source>
        <dbReference type="Proteomes" id="UP001629214"/>
    </source>
</evidence>
<dbReference type="EMBL" id="JAQQFR010000014">
    <property type="protein sequence ID" value="MFL9880650.1"/>
    <property type="molecule type" value="Genomic_DNA"/>
</dbReference>
<feature type="transmembrane region" description="Helical" evidence="2">
    <location>
        <begin position="331"/>
        <end position="353"/>
    </location>
</feature>
<evidence type="ECO:0000313" key="5">
    <source>
        <dbReference type="EMBL" id="MFL9880650.1"/>
    </source>
</evidence>
<name>A0ABW8ZDR2_9BURK</name>
<sequence>MLCLVVTIGWFLYRAGDDATEVLARNALMDTMSRVGQATDRQLLGARESLRVVAPDPIPPAEKGGQPILIPFPKDKAALEERLWLANSLFDDPSYVYFGGADGSFLGVKQEQVNLFMYSTRDPQGKNYVYHLRGPGTTPTLIATQDYEPRTRPWYVQAMRRKSETWSPVFTDFRLKFLGITLSKPVYSTDGTLLGVATSSIGLRRLSEFLQALPLSKNGVAFIVEMSGDLIATSVNEPIHKMSGSDFVRLNASQSSSPLLRQAYADLTAYLKKQKLEPGKLVVQRLQSDGPKTELAFRLHHDDAGLDWVVVSAVSRSDFLGSVTGGVYQTLLLGLIAVCMTFVLGFVILRWVLRDIRKLTLAAKSIGNGEPFPSLNIDRRDEIGQLAQSFQEMERNLRTDRLTNVLNRDSFIAQIDFRRRKGSEATPLRFALLFIDLDKFKSINDQYGHDEGDKVLVSAASQLQHALRKDDSVARFGGDEFVVYLHGVSDEEIAKSIAEKIRNFLNQPIEGRDGNQYIVDASIGVALFPQDGLDIETLLRVADERMFEQKRMHRVLSYEVPETSSAPDAPAEPDEKD</sequence>
<dbReference type="PROSITE" id="PS50885">
    <property type="entry name" value="HAMP"/>
    <property type="match status" value="1"/>
</dbReference>
<dbReference type="CDD" id="cd01949">
    <property type="entry name" value="GGDEF"/>
    <property type="match status" value="1"/>
</dbReference>
<dbReference type="RefSeq" id="WP_408169670.1">
    <property type="nucleotide sequence ID" value="NZ_JAQQFR010000014.1"/>
</dbReference>
<dbReference type="Pfam" id="PF00990">
    <property type="entry name" value="GGDEF"/>
    <property type="match status" value="1"/>
</dbReference>
<comment type="caution">
    <text evidence="5">The sequence shown here is derived from an EMBL/GenBank/DDBJ whole genome shotgun (WGS) entry which is preliminary data.</text>
</comment>
<dbReference type="SUPFAM" id="SSF158472">
    <property type="entry name" value="HAMP domain-like"/>
    <property type="match status" value="1"/>
</dbReference>
<dbReference type="InterPro" id="IPR000160">
    <property type="entry name" value="GGDEF_dom"/>
</dbReference>
<gene>
    <name evidence="5" type="ORF">PQR63_19795</name>
</gene>
<feature type="domain" description="GGDEF" evidence="4">
    <location>
        <begin position="428"/>
        <end position="560"/>
    </location>
</feature>
<dbReference type="SMART" id="SM00267">
    <property type="entry name" value="GGDEF"/>
    <property type="match status" value="1"/>
</dbReference>
<evidence type="ECO:0000259" key="3">
    <source>
        <dbReference type="PROSITE" id="PS50885"/>
    </source>
</evidence>
<dbReference type="Proteomes" id="UP001629214">
    <property type="component" value="Unassembled WGS sequence"/>
</dbReference>
<dbReference type="GO" id="GO:0052621">
    <property type="term" value="F:diguanylate cyclase activity"/>
    <property type="evidence" value="ECO:0007669"/>
    <property type="project" value="UniProtKB-EC"/>
</dbReference>
<keyword evidence="2" id="KW-1133">Transmembrane helix</keyword>
<dbReference type="InterPro" id="IPR052163">
    <property type="entry name" value="DGC-Regulatory_Protein"/>
</dbReference>
<evidence type="ECO:0000259" key="4">
    <source>
        <dbReference type="PROSITE" id="PS50887"/>
    </source>
</evidence>
<proteinExistence type="predicted"/>
<feature type="domain" description="HAMP" evidence="3">
    <location>
        <begin position="350"/>
        <end position="402"/>
    </location>
</feature>
<dbReference type="CDD" id="cd12913">
    <property type="entry name" value="PDC1_MCP_like"/>
    <property type="match status" value="1"/>
</dbReference>
<dbReference type="SUPFAM" id="SSF55073">
    <property type="entry name" value="Nucleotide cyclase"/>
    <property type="match status" value="1"/>
</dbReference>
<organism evidence="5 6">
    <name type="scientific">Herbaspirillum rhizosphaerae</name>
    <dbReference type="NCBI Taxonomy" id="346179"/>
    <lineage>
        <taxon>Bacteria</taxon>
        <taxon>Pseudomonadati</taxon>
        <taxon>Pseudomonadota</taxon>
        <taxon>Betaproteobacteria</taxon>
        <taxon>Burkholderiales</taxon>
        <taxon>Oxalobacteraceae</taxon>
        <taxon>Herbaspirillum</taxon>
    </lineage>
</organism>
<dbReference type="CDD" id="cd06225">
    <property type="entry name" value="HAMP"/>
    <property type="match status" value="1"/>
</dbReference>
<keyword evidence="6" id="KW-1185">Reference proteome</keyword>
<dbReference type="PANTHER" id="PTHR46663:SF2">
    <property type="entry name" value="GGDEF DOMAIN-CONTAINING PROTEIN"/>
    <property type="match status" value="1"/>
</dbReference>
<keyword evidence="2" id="KW-0812">Transmembrane</keyword>
<accession>A0ABW8ZDR2</accession>
<dbReference type="SMART" id="SM00304">
    <property type="entry name" value="HAMP"/>
    <property type="match status" value="1"/>
</dbReference>
<evidence type="ECO:0000256" key="1">
    <source>
        <dbReference type="SAM" id="MobiDB-lite"/>
    </source>
</evidence>
<dbReference type="Gene3D" id="3.30.70.270">
    <property type="match status" value="1"/>
</dbReference>
<dbReference type="Pfam" id="PF00672">
    <property type="entry name" value="HAMP"/>
    <property type="match status" value="1"/>
</dbReference>